<name>A0A9D4V6P6_ADICA</name>
<dbReference type="CDD" id="cd00167">
    <property type="entry name" value="SANT"/>
    <property type="match status" value="1"/>
</dbReference>
<feature type="compositionally biased region" description="Polar residues" evidence="4">
    <location>
        <begin position="237"/>
        <end position="248"/>
    </location>
</feature>
<keyword evidence="7" id="KW-1185">Reference proteome</keyword>
<feature type="region of interest" description="Disordered" evidence="4">
    <location>
        <begin position="508"/>
        <end position="530"/>
    </location>
</feature>
<feature type="compositionally biased region" description="Low complexity" evidence="4">
    <location>
        <begin position="161"/>
        <end position="172"/>
    </location>
</feature>
<evidence type="ECO:0000313" key="7">
    <source>
        <dbReference type="Proteomes" id="UP000886520"/>
    </source>
</evidence>
<dbReference type="EMBL" id="JABFUD020000005">
    <property type="protein sequence ID" value="KAI5079932.1"/>
    <property type="molecule type" value="Genomic_DNA"/>
</dbReference>
<dbReference type="InterPro" id="IPR033471">
    <property type="entry name" value="DIRP"/>
</dbReference>
<dbReference type="GO" id="GO:0003677">
    <property type="term" value="F:DNA binding"/>
    <property type="evidence" value="ECO:0007669"/>
    <property type="project" value="TreeGrafter"/>
</dbReference>
<dbReference type="GO" id="GO:0006351">
    <property type="term" value="P:DNA-templated transcription"/>
    <property type="evidence" value="ECO:0007669"/>
    <property type="project" value="InterPro"/>
</dbReference>
<dbReference type="Pfam" id="PF00249">
    <property type="entry name" value="Myb_DNA-binding"/>
    <property type="match status" value="1"/>
</dbReference>
<dbReference type="Gene3D" id="1.20.58.1880">
    <property type="match status" value="1"/>
</dbReference>
<evidence type="ECO:0000259" key="5">
    <source>
        <dbReference type="SMART" id="SM01135"/>
    </source>
</evidence>
<feature type="compositionally biased region" description="Basic residues" evidence="4">
    <location>
        <begin position="383"/>
        <end position="397"/>
    </location>
</feature>
<feature type="region of interest" description="Disordered" evidence="4">
    <location>
        <begin position="361"/>
        <end position="402"/>
    </location>
</feature>
<evidence type="ECO:0000313" key="6">
    <source>
        <dbReference type="EMBL" id="KAI5079932.1"/>
    </source>
</evidence>
<feature type="compositionally biased region" description="Basic residues" evidence="4">
    <location>
        <begin position="328"/>
        <end position="342"/>
    </location>
</feature>
<dbReference type="Proteomes" id="UP000886520">
    <property type="component" value="Chromosome 5"/>
</dbReference>
<feature type="region of interest" description="Disordered" evidence="4">
    <location>
        <begin position="144"/>
        <end position="184"/>
    </location>
</feature>
<feature type="domain" description="DIRP" evidence="5">
    <location>
        <begin position="659"/>
        <end position="760"/>
    </location>
</feature>
<feature type="region of interest" description="Disordered" evidence="4">
    <location>
        <begin position="237"/>
        <end position="347"/>
    </location>
</feature>
<accession>A0A9D4V6P6</accession>
<feature type="region of interest" description="Disordered" evidence="4">
    <location>
        <begin position="200"/>
        <end position="219"/>
    </location>
</feature>
<dbReference type="PANTHER" id="PTHR21689:SF2">
    <property type="entry name" value="PROTEIN LIN-9 HOMOLOG"/>
    <property type="match status" value="1"/>
</dbReference>
<dbReference type="Pfam" id="PF06584">
    <property type="entry name" value="DIRP"/>
    <property type="match status" value="1"/>
</dbReference>
<dbReference type="GO" id="GO:0051726">
    <property type="term" value="P:regulation of cell cycle"/>
    <property type="evidence" value="ECO:0007669"/>
    <property type="project" value="TreeGrafter"/>
</dbReference>
<comment type="caution">
    <text evidence="6">The sequence shown here is derived from an EMBL/GenBank/DDBJ whole genome shotgun (WGS) entry which is preliminary data.</text>
</comment>
<proteinExistence type="predicted"/>
<gene>
    <name evidence="6" type="ORF">GOP47_0005411</name>
</gene>
<dbReference type="AlphaFoldDB" id="A0A9D4V6P6"/>
<evidence type="ECO:0000256" key="2">
    <source>
        <dbReference type="ARBA" id="ARBA00023242"/>
    </source>
</evidence>
<evidence type="ECO:0000256" key="3">
    <source>
        <dbReference type="SAM" id="Coils"/>
    </source>
</evidence>
<keyword evidence="3" id="KW-0175">Coiled coil</keyword>
<feature type="compositionally biased region" description="Basic and acidic residues" evidence="4">
    <location>
        <begin position="361"/>
        <end position="372"/>
    </location>
</feature>
<dbReference type="SMART" id="SM01135">
    <property type="entry name" value="DIRP"/>
    <property type="match status" value="1"/>
</dbReference>
<dbReference type="GO" id="GO:0006357">
    <property type="term" value="P:regulation of transcription by RNA polymerase II"/>
    <property type="evidence" value="ECO:0007669"/>
    <property type="project" value="TreeGrafter"/>
</dbReference>
<feature type="coiled-coil region" evidence="3">
    <location>
        <begin position="922"/>
        <end position="949"/>
    </location>
</feature>
<dbReference type="SUPFAM" id="SSF46689">
    <property type="entry name" value="Homeodomain-like"/>
    <property type="match status" value="1"/>
</dbReference>
<dbReference type="PANTHER" id="PTHR21689">
    <property type="entry name" value="LIN-9"/>
    <property type="match status" value="1"/>
</dbReference>
<sequence>MSARRPRTSNRRYAKGKEERSTDRDDDAGEKSKQKKRKLSDLLGPPWSEDDLKHFYQSYRRHGRDWKKVAATFQNRTVEMVEVLYNMNKAYLSLPEGAASAAGLIAMMTDHYNILEDSRSLEEDSSKDVAASMPFHQMPVRLRSTSSTQQGTKAGGMVPQLSGLSSYGGPSPAKKPRTVAVNRPRAVGKRTPRVPLMHLQGKTKSGKLPLSETMDDAEQDSFGDCDEFKVALTLASASQRAASPQISRTPACRSDRSRGLPAQNGHANHKTSCAGSGSFDSKHTGSNMDDGGSEESRDTDNGVVTKASTSTALERRKRMSPAGEAKSKLKKSQKSQTKKGKMHGFDNFRSDELKEECSCTEEGTLKQEDTKGVDGYQNEQAPKKKRLPSQKTKKRSRQLFSGDERSGLDALATLADLSLNGLLPSPRLDGEGSSMKILELSKDHATERVCWSASEDLALHVEPQYRQSKETLNPTTKGFLAGRQKEFHCMLDIGSNFESDIQKGTSIAELRKRKRRGPPEKRDQFSHGSIAEEDMMEAKVANLQSEDLMARTKLKRVVQGQTLGKYAAKPVKQEPDQELDRQDVVIGESEVEIGPAVERMNYTFRKQRSRQKSKSSALSVATCHCSHAVVAEEKYSNKVRLTHCLSSEKVRRWCIYEWFYSAIDLPWFARNEFVEYLNHAGLGHVPRLTRAEWGVIRGSLGKPRRLSKRFLQEERDKLEAYRDSVRKHYQEVRLGQRDGLPTDLPRPLTVGQRVIARHPKTKEVYNGSILTVDKNKCRVQFDRPEMGVELVADIDCMPVNSFENLSDTLIRKSILVEGGNRGMDDSKHGAKPWMPTSAGLAARASINDRLEKPPSNVPASNSSSSSLLNALCKQAQAANTVDSVLQVKAAANEAVAAAQQAMFNQPYSLAQVQAKEADIRALADLTRALDKKEAILVELRNMNDDADANQRDGEAVRTLDMFKKQYATLVVQLREVNQQVCGALLQLRQRNKYQENCLPPWHRSSLQHTTTYMHPGNLESNAFSLEQFPLAKEVTVHAKEQARLMVNTAVETMLSIKEGEDALSKIGAALNHLPKANIGVSQAEGVKAEVTSAGISSSFSGVVDWANGNPAGGAAKPANGKDSVFLVDLMSTCVATLLMVQAFTERQFPPAEIAMAFDSILASMRPCSSQNYQIYTEIQHYASLLKNQIIALIPTQSLPVDCPPLPH</sequence>
<evidence type="ECO:0000256" key="4">
    <source>
        <dbReference type="SAM" id="MobiDB-lite"/>
    </source>
</evidence>
<protein>
    <recommendedName>
        <fullName evidence="5">DIRP domain-containing protein</fullName>
    </recommendedName>
</protein>
<dbReference type="InterPro" id="IPR010561">
    <property type="entry name" value="LIN-9/ALY1"/>
</dbReference>
<feature type="compositionally biased region" description="Basic residues" evidence="4">
    <location>
        <begin position="1"/>
        <end position="14"/>
    </location>
</feature>
<dbReference type="InterPro" id="IPR009057">
    <property type="entry name" value="Homeodomain-like_sf"/>
</dbReference>
<evidence type="ECO:0000256" key="1">
    <source>
        <dbReference type="ARBA" id="ARBA00004123"/>
    </source>
</evidence>
<dbReference type="GO" id="GO:0005654">
    <property type="term" value="C:nucleoplasm"/>
    <property type="evidence" value="ECO:0007669"/>
    <property type="project" value="TreeGrafter"/>
</dbReference>
<keyword evidence="2" id="KW-0539">Nucleus</keyword>
<dbReference type="InterPro" id="IPR001005">
    <property type="entry name" value="SANT/Myb"/>
</dbReference>
<dbReference type="OrthoDB" id="2339771at2759"/>
<organism evidence="6 7">
    <name type="scientific">Adiantum capillus-veneris</name>
    <name type="common">Maidenhair fern</name>
    <dbReference type="NCBI Taxonomy" id="13818"/>
    <lineage>
        <taxon>Eukaryota</taxon>
        <taxon>Viridiplantae</taxon>
        <taxon>Streptophyta</taxon>
        <taxon>Embryophyta</taxon>
        <taxon>Tracheophyta</taxon>
        <taxon>Polypodiopsida</taxon>
        <taxon>Polypodiidae</taxon>
        <taxon>Polypodiales</taxon>
        <taxon>Pteridineae</taxon>
        <taxon>Pteridaceae</taxon>
        <taxon>Vittarioideae</taxon>
        <taxon>Adiantum</taxon>
    </lineage>
</organism>
<comment type="subcellular location">
    <subcellularLocation>
        <location evidence="1">Nucleus</location>
    </subcellularLocation>
</comment>
<reference evidence="6 7" key="1">
    <citation type="submission" date="2021-01" db="EMBL/GenBank/DDBJ databases">
        <title>Adiantum capillus-veneris genome.</title>
        <authorList>
            <person name="Fang Y."/>
            <person name="Liao Q."/>
        </authorList>
    </citation>
    <scope>NUCLEOTIDE SEQUENCE [LARGE SCALE GENOMIC DNA]</scope>
    <source>
        <strain evidence="6">H3</strain>
        <tissue evidence="6">Leaf</tissue>
    </source>
</reference>
<dbReference type="Gene3D" id="2.30.30.140">
    <property type="match status" value="1"/>
</dbReference>
<feature type="compositionally biased region" description="Polar residues" evidence="4">
    <location>
        <begin position="270"/>
        <end position="287"/>
    </location>
</feature>
<feature type="region of interest" description="Disordered" evidence="4">
    <location>
        <begin position="1"/>
        <end position="44"/>
    </location>
</feature>
<dbReference type="GO" id="GO:0017053">
    <property type="term" value="C:transcription repressor complex"/>
    <property type="evidence" value="ECO:0007669"/>
    <property type="project" value="InterPro"/>
</dbReference>